<dbReference type="PROSITE" id="PS50048">
    <property type="entry name" value="ZN2_CY6_FUNGAL_2"/>
    <property type="match status" value="1"/>
</dbReference>
<dbReference type="InterPro" id="IPR036864">
    <property type="entry name" value="Zn2-C6_fun-type_DNA-bd_sf"/>
</dbReference>
<dbReference type="Pfam" id="PF04082">
    <property type="entry name" value="Fungal_trans"/>
    <property type="match status" value="1"/>
</dbReference>
<evidence type="ECO:0000256" key="5">
    <source>
        <dbReference type="ARBA" id="ARBA00023163"/>
    </source>
</evidence>
<dbReference type="GO" id="GO:0008270">
    <property type="term" value="F:zinc ion binding"/>
    <property type="evidence" value="ECO:0007669"/>
    <property type="project" value="InterPro"/>
</dbReference>
<keyword evidence="2" id="KW-0479">Metal-binding</keyword>
<dbReference type="GeneID" id="63748639"/>
<gene>
    <name evidence="8" type="ORF">ASPWEDRAFT_25950</name>
</gene>
<evidence type="ECO:0000256" key="2">
    <source>
        <dbReference type="ARBA" id="ARBA00022723"/>
    </source>
</evidence>
<evidence type="ECO:0000256" key="6">
    <source>
        <dbReference type="ARBA" id="ARBA00023242"/>
    </source>
</evidence>
<dbReference type="GO" id="GO:0000981">
    <property type="term" value="F:DNA-binding transcription factor activity, RNA polymerase II-specific"/>
    <property type="evidence" value="ECO:0007669"/>
    <property type="project" value="InterPro"/>
</dbReference>
<dbReference type="RefSeq" id="XP_040690161.1">
    <property type="nucleotide sequence ID" value="XM_040832791.1"/>
</dbReference>
<evidence type="ECO:0000259" key="7">
    <source>
        <dbReference type="PROSITE" id="PS50048"/>
    </source>
</evidence>
<proteinExistence type="predicted"/>
<dbReference type="Gene3D" id="4.10.240.10">
    <property type="entry name" value="Zn(2)-C6 fungal-type DNA-binding domain"/>
    <property type="match status" value="1"/>
</dbReference>
<keyword evidence="3" id="KW-0805">Transcription regulation</keyword>
<name>A0A1L9RNG5_ASPWE</name>
<dbReference type="InterPro" id="IPR050613">
    <property type="entry name" value="Sec_Metabolite_Reg"/>
</dbReference>
<keyword evidence="9" id="KW-1185">Reference proteome</keyword>
<comment type="subcellular location">
    <subcellularLocation>
        <location evidence="1">Nucleus</location>
    </subcellularLocation>
</comment>
<dbReference type="CDD" id="cd12148">
    <property type="entry name" value="fungal_TF_MHR"/>
    <property type="match status" value="1"/>
</dbReference>
<dbReference type="InterPro" id="IPR001138">
    <property type="entry name" value="Zn2Cys6_DnaBD"/>
</dbReference>
<evidence type="ECO:0000313" key="9">
    <source>
        <dbReference type="Proteomes" id="UP000184383"/>
    </source>
</evidence>
<dbReference type="EMBL" id="KV878211">
    <property type="protein sequence ID" value="OJJ36485.1"/>
    <property type="molecule type" value="Genomic_DNA"/>
</dbReference>
<dbReference type="STRING" id="1073089.A0A1L9RNG5"/>
<evidence type="ECO:0000256" key="1">
    <source>
        <dbReference type="ARBA" id="ARBA00004123"/>
    </source>
</evidence>
<keyword evidence="4" id="KW-0238">DNA-binding</keyword>
<evidence type="ECO:0000256" key="3">
    <source>
        <dbReference type="ARBA" id="ARBA00023015"/>
    </source>
</evidence>
<keyword evidence="6" id="KW-0539">Nucleus</keyword>
<dbReference type="GO" id="GO:0006351">
    <property type="term" value="P:DNA-templated transcription"/>
    <property type="evidence" value="ECO:0007669"/>
    <property type="project" value="InterPro"/>
</dbReference>
<dbReference type="SMART" id="SM00906">
    <property type="entry name" value="Fungal_trans"/>
    <property type="match status" value="1"/>
</dbReference>
<dbReference type="CDD" id="cd00067">
    <property type="entry name" value="GAL4"/>
    <property type="match status" value="1"/>
</dbReference>
<dbReference type="SMART" id="SM00066">
    <property type="entry name" value="GAL4"/>
    <property type="match status" value="1"/>
</dbReference>
<organism evidence="8 9">
    <name type="scientific">Aspergillus wentii DTO 134E9</name>
    <dbReference type="NCBI Taxonomy" id="1073089"/>
    <lineage>
        <taxon>Eukaryota</taxon>
        <taxon>Fungi</taxon>
        <taxon>Dikarya</taxon>
        <taxon>Ascomycota</taxon>
        <taxon>Pezizomycotina</taxon>
        <taxon>Eurotiomycetes</taxon>
        <taxon>Eurotiomycetidae</taxon>
        <taxon>Eurotiales</taxon>
        <taxon>Aspergillaceae</taxon>
        <taxon>Aspergillus</taxon>
        <taxon>Aspergillus subgen. Cremei</taxon>
    </lineage>
</organism>
<protein>
    <recommendedName>
        <fullName evidence="7">Zn(2)-C6 fungal-type domain-containing protein</fullName>
    </recommendedName>
</protein>
<dbReference type="SUPFAM" id="SSF57701">
    <property type="entry name" value="Zn2/Cys6 DNA-binding domain"/>
    <property type="match status" value="1"/>
</dbReference>
<feature type="domain" description="Zn(2)-C6 fungal-type" evidence="7">
    <location>
        <begin position="6"/>
        <end position="35"/>
    </location>
</feature>
<dbReference type="Pfam" id="PF00172">
    <property type="entry name" value="Zn_clus"/>
    <property type="match status" value="1"/>
</dbReference>
<dbReference type="GO" id="GO:0005634">
    <property type="term" value="C:nucleus"/>
    <property type="evidence" value="ECO:0007669"/>
    <property type="project" value="UniProtKB-SubCell"/>
</dbReference>
<dbReference type="PANTHER" id="PTHR31001:SF50">
    <property type="entry name" value="ZN(II)2CYS6 TRANSCRIPTION FACTOR (EUROFUNG)"/>
    <property type="match status" value="1"/>
</dbReference>
<dbReference type="AlphaFoldDB" id="A0A1L9RNG5"/>
<reference evidence="9" key="1">
    <citation type="journal article" date="2017" name="Genome Biol.">
        <title>Comparative genomics reveals high biological diversity and specific adaptations in the industrially and medically important fungal genus Aspergillus.</title>
        <authorList>
            <person name="de Vries R.P."/>
            <person name="Riley R."/>
            <person name="Wiebenga A."/>
            <person name="Aguilar-Osorio G."/>
            <person name="Amillis S."/>
            <person name="Uchima C.A."/>
            <person name="Anderluh G."/>
            <person name="Asadollahi M."/>
            <person name="Askin M."/>
            <person name="Barry K."/>
            <person name="Battaglia E."/>
            <person name="Bayram O."/>
            <person name="Benocci T."/>
            <person name="Braus-Stromeyer S.A."/>
            <person name="Caldana C."/>
            <person name="Canovas D."/>
            <person name="Cerqueira G.C."/>
            <person name="Chen F."/>
            <person name="Chen W."/>
            <person name="Choi C."/>
            <person name="Clum A."/>
            <person name="Dos Santos R.A."/>
            <person name="Damasio A.R."/>
            <person name="Diallinas G."/>
            <person name="Emri T."/>
            <person name="Fekete E."/>
            <person name="Flipphi M."/>
            <person name="Freyberg S."/>
            <person name="Gallo A."/>
            <person name="Gournas C."/>
            <person name="Habgood R."/>
            <person name="Hainaut M."/>
            <person name="Harispe M.L."/>
            <person name="Henrissat B."/>
            <person name="Hilden K.S."/>
            <person name="Hope R."/>
            <person name="Hossain A."/>
            <person name="Karabika E."/>
            <person name="Karaffa L."/>
            <person name="Karanyi Z."/>
            <person name="Krasevec N."/>
            <person name="Kuo A."/>
            <person name="Kusch H."/>
            <person name="LaButti K."/>
            <person name="Lagendijk E.L."/>
            <person name="Lapidus A."/>
            <person name="Levasseur A."/>
            <person name="Lindquist E."/>
            <person name="Lipzen A."/>
            <person name="Logrieco A.F."/>
            <person name="MacCabe A."/>
            <person name="Maekelae M.R."/>
            <person name="Malavazi I."/>
            <person name="Melin P."/>
            <person name="Meyer V."/>
            <person name="Mielnichuk N."/>
            <person name="Miskei M."/>
            <person name="Molnar A.P."/>
            <person name="Mule G."/>
            <person name="Ngan C.Y."/>
            <person name="Orejas M."/>
            <person name="Orosz E."/>
            <person name="Ouedraogo J.P."/>
            <person name="Overkamp K.M."/>
            <person name="Park H.-S."/>
            <person name="Perrone G."/>
            <person name="Piumi F."/>
            <person name="Punt P.J."/>
            <person name="Ram A.F."/>
            <person name="Ramon A."/>
            <person name="Rauscher S."/>
            <person name="Record E."/>
            <person name="Riano-Pachon D.M."/>
            <person name="Robert V."/>
            <person name="Roehrig J."/>
            <person name="Ruller R."/>
            <person name="Salamov A."/>
            <person name="Salih N.S."/>
            <person name="Samson R.A."/>
            <person name="Sandor E."/>
            <person name="Sanguinetti M."/>
            <person name="Schuetze T."/>
            <person name="Sepcic K."/>
            <person name="Shelest E."/>
            <person name="Sherlock G."/>
            <person name="Sophianopoulou V."/>
            <person name="Squina F.M."/>
            <person name="Sun H."/>
            <person name="Susca A."/>
            <person name="Todd R.B."/>
            <person name="Tsang A."/>
            <person name="Unkles S.E."/>
            <person name="van de Wiele N."/>
            <person name="van Rossen-Uffink D."/>
            <person name="Oliveira J.V."/>
            <person name="Vesth T.C."/>
            <person name="Visser J."/>
            <person name="Yu J.-H."/>
            <person name="Zhou M."/>
            <person name="Andersen M.R."/>
            <person name="Archer D.B."/>
            <person name="Baker S.E."/>
            <person name="Benoit I."/>
            <person name="Brakhage A.A."/>
            <person name="Braus G.H."/>
            <person name="Fischer R."/>
            <person name="Frisvad J.C."/>
            <person name="Goldman G.H."/>
            <person name="Houbraken J."/>
            <person name="Oakley B."/>
            <person name="Pocsi I."/>
            <person name="Scazzocchio C."/>
            <person name="Seiboth B."/>
            <person name="vanKuyk P.A."/>
            <person name="Wortman J."/>
            <person name="Dyer P.S."/>
            <person name="Grigoriev I.V."/>
        </authorList>
    </citation>
    <scope>NUCLEOTIDE SEQUENCE [LARGE SCALE GENOMIC DNA]</scope>
    <source>
        <strain evidence="9">DTO 134E9</strain>
    </source>
</reference>
<dbReference type="GO" id="GO:0003677">
    <property type="term" value="F:DNA binding"/>
    <property type="evidence" value="ECO:0007669"/>
    <property type="project" value="UniProtKB-KW"/>
</dbReference>
<dbReference type="PANTHER" id="PTHR31001">
    <property type="entry name" value="UNCHARACTERIZED TRANSCRIPTIONAL REGULATORY PROTEIN"/>
    <property type="match status" value="1"/>
</dbReference>
<keyword evidence="5" id="KW-0804">Transcription</keyword>
<evidence type="ECO:0000256" key="4">
    <source>
        <dbReference type="ARBA" id="ARBA00023125"/>
    </source>
</evidence>
<dbReference type="VEuPathDB" id="FungiDB:ASPWEDRAFT_25950"/>
<accession>A0A1L9RNG5</accession>
<sequence>MTAKRSCITCNQRKIRCSKQSPCSNCVRSGVECVIPGARKHPRRVNRPKKGELLERIGELEEEVRRLKEGQSGCACTRGDPPAVADGVGYPESQFGRLVVDRGRSRYVSDAALVSLGDQIEEMQDILDPVSLKQEAHPPCMVLTRVQDGLSQDLDSLSNYHPPSPKVFALWDVFQQNVSTVVNIIHNPTVGPVILQAATHPDTLNHDSEALVFTIYFAAIVSLTPEQCLAQTNLIHIDAVQYYRVAVEKALTRANLFESQSITILQAAVIYLICLRRYDDTKYIWAMSAMVTRLAQGLGVHRDGSNFSLAPFETEMRRRLWWHICVLDFLTAEDHGTAMLIRQGMYDARLPLNVDNGDIAPGMDAFPTEREGFTDMTQCLVHCEIIVAFQRMQHKNSSLDELNHHLEDCYFKHFDLNSPRHWVAATTARLALARSWLLLNFPASSSNTSSISPPPDSSRLFQTATQILQFAYLLEINENTTNWHWLFKTYKQWHALAYLLSELCSRPVTPETDKAWIAASSLYRQWERDATTTKAPLWRPLSRLMEKAVLSRRE</sequence>
<dbReference type="OrthoDB" id="435881at2759"/>
<evidence type="ECO:0000313" key="8">
    <source>
        <dbReference type="EMBL" id="OJJ36485.1"/>
    </source>
</evidence>
<dbReference type="Proteomes" id="UP000184383">
    <property type="component" value="Unassembled WGS sequence"/>
</dbReference>
<dbReference type="InterPro" id="IPR007219">
    <property type="entry name" value="XnlR_reg_dom"/>
</dbReference>